<dbReference type="OrthoDB" id="5574330at2"/>
<proteinExistence type="predicted"/>
<name>A0A177NCY1_9GAMM</name>
<comment type="caution">
    <text evidence="1">The sequence shown here is derived from an EMBL/GenBank/DDBJ whole genome shotgun (WGS) entry which is preliminary data.</text>
</comment>
<evidence type="ECO:0000313" key="2">
    <source>
        <dbReference type="Proteomes" id="UP000077857"/>
    </source>
</evidence>
<reference evidence="1 2" key="1">
    <citation type="submission" date="2016-03" db="EMBL/GenBank/DDBJ databases">
        <authorList>
            <person name="Ploux O."/>
        </authorList>
    </citation>
    <scope>NUCLEOTIDE SEQUENCE [LARGE SCALE GENOMIC DNA]</scope>
    <source>
        <strain evidence="1 2">R-45378</strain>
    </source>
</reference>
<dbReference type="AlphaFoldDB" id="A0A177NCY1"/>
<dbReference type="Proteomes" id="UP000077857">
    <property type="component" value="Unassembled WGS sequence"/>
</dbReference>
<dbReference type="RefSeq" id="WP_064040575.1">
    <property type="nucleotide sequence ID" value="NZ_LUUJ01000080.1"/>
</dbReference>
<gene>
    <name evidence="1" type="ORF">A1507_12690</name>
</gene>
<accession>A0A177NCY1</accession>
<organism evidence="1 2">
    <name type="scientific">Methylomonas koyamae</name>
    <dbReference type="NCBI Taxonomy" id="702114"/>
    <lineage>
        <taxon>Bacteria</taxon>
        <taxon>Pseudomonadati</taxon>
        <taxon>Pseudomonadota</taxon>
        <taxon>Gammaproteobacteria</taxon>
        <taxon>Methylococcales</taxon>
        <taxon>Methylococcaceae</taxon>
        <taxon>Methylomonas</taxon>
    </lineage>
</organism>
<evidence type="ECO:0000313" key="1">
    <source>
        <dbReference type="EMBL" id="OAI15682.1"/>
    </source>
</evidence>
<dbReference type="EMBL" id="LUUJ01000080">
    <property type="protein sequence ID" value="OAI15682.1"/>
    <property type="molecule type" value="Genomic_DNA"/>
</dbReference>
<sequence>METLFDLVLVAAALYGAKAYLTAPEIVTDREIFSSRGSMFVKRLVSEQAGQGLQAQQTPAFAPSGPAVVEPEPIADLTDAAQEPQLVETETAAAVEPPAIEQDAAITAATEISQVPQDSVLNRHYWAQRAAERAALEQPYPTDSVLLRHYRQIRAASLQPTAHTDAAVTAMAPEAVAQATEAAGVSAAIPEDSVLKRHFLANARHLVEQNCGPAPSDSVLGRHHRQLVAAALADYLAGLA</sequence>
<protein>
    <submittedName>
        <fullName evidence="1">Uncharacterized protein</fullName>
    </submittedName>
</protein>